<dbReference type="InterPro" id="IPR029068">
    <property type="entry name" value="Glyas_Bleomycin-R_OHBP_Dase"/>
</dbReference>
<dbReference type="RefSeq" id="WP_043915478.1">
    <property type="nucleotide sequence ID" value="NZ_JXZB01000004.1"/>
</dbReference>
<keyword evidence="2" id="KW-0560">Oxidoreductase</keyword>
<evidence type="ECO:0000313" key="2">
    <source>
        <dbReference type="EMBL" id="KIQ63131.1"/>
    </source>
</evidence>
<keyword evidence="2" id="KW-0223">Dioxygenase</keyword>
<dbReference type="InterPro" id="IPR004360">
    <property type="entry name" value="Glyas_Fos-R_dOase_dom"/>
</dbReference>
<protein>
    <submittedName>
        <fullName evidence="2">Glyoxalase/bleomycin resistance protein/dioxygenase</fullName>
    </submittedName>
</protein>
<dbReference type="AlphaFoldDB" id="A0A0D0NVB7"/>
<accession>A0A0D0NVB7</accession>
<organism evidence="2 3">
    <name type="scientific">Kitasatospora griseola</name>
    <name type="common">Streptomyces griseolosporeus</name>
    <dbReference type="NCBI Taxonomy" id="2064"/>
    <lineage>
        <taxon>Bacteria</taxon>
        <taxon>Bacillati</taxon>
        <taxon>Actinomycetota</taxon>
        <taxon>Actinomycetes</taxon>
        <taxon>Kitasatosporales</taxon>
        <taxon>Streptomycetaceae</taxon>
        <taxon>Kitasatospora</taxon>
    </lineage>
</organism>
<sequence length="122" mass="13604">MPIELNHTIVAARDRRATADFLTDLLGLPEAELHEPFLAVQLGNRVTLDVMTADGPITPQHYAFLVSEDEFDAIFGRIEARGLTYWADPLSREPGRINHWNGGRGVYVKDPDGHSIEALTRP</sequence>
<gene>
    <name evidence="2" type="ORF">TR51_30605</name>
</gene>
<evidence type="ECO:0000313" key="3">
    <source>
        <dbReference type="Proteomes" id="UP000032066"/>
    </source>
</evidence>
<reference evidence="2 3" key="1">
    <citation type="submission" date="2015-02" db="EMBL/GenBank/DDBJ databases">
        <title>Draft genome sequence of Kitasatospora griseola MF730-N6, a bafilomycin, terpentecin and satosporin producer.</title>
        <authorList>
            <person name="Arens J.C."/>
            <person name="Haltli B."/>
            <person name="Kerr R.G."/>
        </authorList>
    </citation>
    <scope>NUCLEOTIDE SEQUENCE [LARGE SCALE GENOMIC DNA]</scope>
    <source>
        <strain evidence="2 3">MF730-N6</strain>
    </source>
</reference>
<keyword evidence="3" id="KW-1185">Reference proteome</keyword>
<name>A0A0D0NVB7_KITGR</name>
<dbReference type="SUPFAM" id="SSF54593">
    <property type="entry name" value="Glyoxalase/Bleomycin resistance protein/Dihydroxybiphenyl dioxygenase"/>
    <property type="match status" value="1"/>
</dbReference>
<dbReference type="GO" id="GO:0051213">
    <property type="term" value="F:dioxygenase activity"/>
    <property type="evidence" value="ECO:0007669"/>
    <property type="project" value="UniProtKB-KW"/>
</dbReference>
<dbReference type="EMBL" id="JXZB01000004">
    <property type="protein sequence ID" value="KIQ63131.1"/>
    <property type="molecule type" value="Genomic_DNA"/>
</dbReference>
<evidence type="ECO:0000259" key="1">
    <source>
        <dbReference type="PROSITE" id="PS51819"/>
    </source>
</evidence>
<comment type="caution">
    <text evidence="2">The sequence shown here is derived from an EMBL/GenBank/DDBJ whole genome shotgun (WGS) entry which is preliminary data.</text>
</comment>
<dbReference type="CDD" id="cd08351">
    <property type="entry name" value="ChaP_like"/>
    <property type="match status" value="1"/>
</dbReference>
<dbReference type="PROSITE" id="PS51819">
    <property type="entry name" value="VOC"/>
    <property type="match status" value="1"/>
</dbReference>
<dbReference type="Pfam" id="PF00903">
    <property type="entry name" value="Glyoxalase"/>
    <property type="match status" value="1"/>
</dbReference>
<dbReference type="OrthoDB" id="9810341at2"/>
<feature type="domain" description="VOC" evidence="1">
    <location>
        <begin position="4"/>
        <end position="121"/>
    </location>
</feature>
<dbReference type="Gene3D" id="3.10.180.10">
    <property type="entry name" value="2,3-Dihydroxybiphenyl 1,2-Dioxygenase, domain 1"/>
    <property type="match status" value="1"/>
</dbReference>
<dbReference type="PATRIC" id="fig|2064.6.peg.6497"/>
<proteinExistence type="predicted"/>
<dbReference type="InterPro" id="IPR037523">
    <property type="entry name" value="VOC_core"/>
</dbReference>
<dbReference type="STRING" id="2064.TR51_30605"/>
<dbReference type="Proteomes" id="UP000032066">
    <property type="component" value="Unassembled WGS sequence"/>
</dbReference>